<comment type="caution">
    <text evidence="2">The sequence shown here is derived from an EMBL/GenBank/DDBJ whole genome shotgun (WGS) entry which is preliminary data.</text>
</comment>
<dbReference type="RefSeq" id="WP_260978176.1">
    <property type="nucleotide sequence ID" value="NZ_JAODBU010000002.1"/>
</dbReference>
<organism evidence="2 3">
    <name type="scientific">Eubacterium album</name>
    <dbReference type="NCBI Taxonomy" id="2978477"/>
    <lineage>
        <taxon>Bacteria</taxon>
        <taxon>Bacillati</taxon>
        <taxon>Bacillota</taxon>
        <taxon>Clostridia</taxon>
        <taxon>Eubacteriales</taxon>
        <taxon>Eubacteriaceae</taxon>
        <taxon>Eubacterium</taxon>
    </lineage>
</organism>
<protein>
    <submittedName>
        <fullName evidence="2">Uncharacterized protein</fullName>
    </submittedName>
</protein>
<evidence type="ECO:0000313" key="3">
    <source>
        <dbReference type="Proteomes" id="UP001431199"/>
    </source>
</evidence>
<reference evidence="2" key="1">
    <citation type="submission" date="2022-09" db="EMBL/GenBank/DDBJ databases">
        <title>Eubacterium sp. LFL-14 isolated from human feces.</title>
        <authorList>
            <person name="Liu F."/>
        </authorList>
    </citation>
    <scope>NUCLEOTIDE SEQUENCE</scope>
    <source>
        <strain evidence="2">LFL-14</strain>
    </source>
</reference>
<dbReference type="Proteomes" id="UP001431199">
    <property type="component" value="Unassembled WGS sequence"/>
</dbReference>
<name>A0ABT2LWT4_9FIRM</name>
<gene>
    <name evidence="2" type="ORF">N5B56_01395</name>
</gene>
<accession>A0ABT2LWT4</accession>
<proteinExistence type="predicted"/>
<sequence>MRNLKNLERLKNLKDEARKINDEIRTENEKLTEELNELIEIKCDEFIAELKQMSEYGQAGDTEIDLDFYCSYSNNKYPHLIHKVTSEGFVLKANPPGYSQRVIVYKENVGWEWYKKESKKFIAMNKDRILDAIEKKIADNMTRDIENSKVVDVNVKLKKGIETLKENKLIYEIRKADMLNYDEYTIRKHENEDVWEKCSDGFISGSDSLVMVDTKLVREFDYNNTHFRVFAKPNNEDSFTRVEEFKNLGPQNVIYYRFSVNDFVNVPII</sequence>
<keyword evidence="1" id="KW-0175">Coiled coil</keyword>
<evidence type="ECO:0000313" key="2">
    <source>
        <dbReference type="EMBL" id="MCT7397740.1"/>
    </source>
</evidence>
<evidence type="ECO:0000256" key="1">
    <source>
        <dbReference type="SAM" id="Coils"/>
    </source>
</evidence>
<keyword evidence="3" id="KW-1185">Reference proteome</keyword>
<feature type="coiled-coil region" evidence="1">
    <location>
        <begin position="3"/>
        <end position="41"/>
    </location>
</feature>
<dbReference type="EMBL" id="JAODBU010000002">
    <property type="protein sequence ID" value="MCT7397740.1"/>
    <property type="molecule type" value="Genomic_DNA"/>
</dbReference>